<keyword evidence="1" id="KW-0805">Transcription regulation</keyword>
<dbReference type="KEGG" id="slx:SLAV_34815"/>
<evidence type="ECO:0000256" key="1">
    <source>
        <dbReference type="ARBA" id="ARBA00023015"/>
    </source>
</evidence>
<dbReference type="RefSeq" id="WP_063760299.1">
    <property type="nucleotide sequence ID" value="NZ_BSRN01000009.1"/>
</dbReference>
<accession>A0A2K8PSD9</accession>
<dbReference type="EMBL" id="CP024985">
    <property type="protein sequence ID" value="ATZ28733.1"/>
    <property type="molecule type" value="Genomic_DNA"/>
</dbReference>
<name>A0A2K8PSD9_STRLA</name>
<dbReference type="PRINTS" id="PR00038">
    <property type="entry name" value="HTHLUXR"/>
</dbReference>
<dbReference type="SUPFAM" id="SSF46894">
    <property type="entry name" value="C-terminal effector domain of the bipartite response regulators"/>
    <property type="match status" value="1"/>
</dbReference>
<dbReference type="PANTHER" id="PTHR44688:SF16">
    <property type="entry name" value="DNA-BINDING TRANSCRIPTIONAL ACTIVATOR DEVR_DOSR"/>
    <property type="match status" value="1"/>
</dbReference>
<dbReference type="Pfam" id="PF00196">
    <property type="entry name" value="GerE"/>
    <property type="match status" value="1"/>
</dbReference>
<dbReference type="SMART" id="SM00421">
    <property type="entry name" value="HTH_LUXR"/>
    <property type="match status" value="1"/>
</dbReference>
<evidence type="ECO:0000256" key="2">
    <source>
        <dbReference type="ARBA" id="ARBA00023125"/>
    </source>
</evidence>
<keyword evidence="2" id="KW-0238">DNA-binding</keyword>
<dbReference type="AlphaFoldDB" id="A0A2K8PSD9"/>
<evidence type="ECO:0000256" key="3">
    <source>
        <dbReference type="ARBA" id="ARBA00023163"/>
    </source>
</evidence>
<evidence type="ECO:0000313" key="4">
    <source>
        <dbReference type="EMBL" id="ATZ28733.1"/>
    </source>
</evidence>
<protein>
    <submittedName>
        <fullName evidence="4">Positive control sigma-like factor</fullName>
    </submittedName>
</protein>
<evidence type="ECO:0000313" key="5">
    <source>
        <dbReference type="Proteomes" id="UP000231791"/>
    </source>
</evidence>
<dbReference type="GeneID" id="49387938"/>
<dbReference type="Gene3D" id="1.10.10.10">
    <property type="entry name" value="Winged helix-like DNA-binding domain superfamily/Winged helix DNA-binding domain"/>
    <property type="match status" value="1"/>
</dbReference>
<dbReference type="InterPro" id="IPR016032">
    <property type="entry name" value="Sig_transdc_resp-reg_C-effctor"/>
</dbReference>
<dbReference type="InterPro" id="IPR036388">
    <property type="entry name" value="WH-like_DNA-bd_sf"/>
</dbReference>
<keyword evidence="5" id="KW-1185">Reference proteome</keyword>
<dbReference type="InterPro" id="IPR000792">
    <property type="entry name" value="Tscrpt_reg_LuxR_C"/>
</dbReference>
<keyword evidence="3" id="KW-0804">Transcription</keyword>
<dbReference type="PROSITE" id="PS50043">
    <property type="entry name" value="HTH_LUXR_2"/>
    <property type="match status" value="1"/>
</dbReference>
<dbReference type="GO" id="GO:0003677">
    <property type="term" value="F:DNA binding"/>
    <property type="evidence" value="ECO:0007669"/>
    <property type="project" value="UniProtKB-KW"/>
</dbReference>
<sequence length="88" mass="9817">MIENIQETVSLLSRREREVLVHLAEGDTYCKIARRMGLSVHTVDTYLRRIRGKTGATTRVQMAFLAMCAAQVNTQPAVTVPESRDLAA</sequence>
<dbReference type="PANTHER" id="PTHR44688">
    <property type="entry name" value="DNA-BINDING TRANSCRIPTIONAL ACTIVATOR DEVR_DOSR"/>
    <property type="match status" value="1"/>
</dbReference>
<organism evidence="4 5">
    <name type="scientific">Streptomyces lavendulae subsp. lavendulae</name>
    <dbReference type="NCBI Taxonomy" id="58340"/>
    <lineage>
        <taxon>Bacteria</taxon>
        <taxon>Bacillati</taxon>
        <taxon>Actinomycetota</taxon>
        <taxon>Actinomycetes</taxon>
        <taxon>Kitasatosporales</taxon>
        <taxon>Streptomycetaceae</taxon>
        <taxon>Streptomyces</taxon>
    </lineage>
</organism>
<dbReference type="OrthoDB" id="4294555at2"/>
<dbReference type="GO" id="GO:0006355">
    <property type="term" value="P:regulation of DNA-templated transcription"/>
    <property type="evidence" value="ECO:0007669"/>
    <property type="project" value="InterPro"/>
</dbReference>
<dbReference type="Proteomes" id="UP000231791">
    <property type="component" value="Chromosome"/>
</dbReference>
<reference evidence="4 5" key="1">
    <citation type="submission" date="2017-11" db="EMBL/GenBank/DDBJ databases">
        <title>Complete genome sequence of Streptomyces lavendulae subsp. lavendulae CCM 3239 (formerly 'Streptomyces aureofaciens CCM 3239'), the producer of the angucycline-type antibiotic auricin.</title>
        <authorList>
            <person name="Busche T."/>
            <person name="Novakova R."/>
            <person name="Al'Dilaimi A."/>
            <person name="Homerova D."/>
            <person name="Feckova L."/>
            <person name="Rezuchova B."/>
            <person name="Mingyar E."/>
            <person name="Csolleiova D."/>
            <person name="Bekeova C."/>
            <person name="Winkler A."/>
            <person name="Sevcikova B."/>
            <person name="Kalinowski J."/>
            <person name="Kormanec J."/>
            <person name="Ruckert C."/>
        </authorList>
    </citation>
    <scope>NUCLEOTIDE SEQUENCE [LARGE SCALE GENOMIC DNA]</scope>
    <source>
        <strain evidence="4 5">CCM 3239</strain>
    </source>
</reference>
<proteinExistence type="predicted"/>
<dbReference type="PROSITE" id="PS00622">
    <property type="entry name" value="HTH_LUXR_1"/>
    <property type="match status" value="1"/>
</dbReference>
<dbReference type="CDD" id="cd06170">
    <property type="entry name" value="LuxR_C_like"/>
    <property type="match status" value="1"/>
</dbReference>
<gene>
    <name evidence="4" type="ORF">SLAV_34815</name>
</gene>